<gene>
    <name evidence="2" type="ORF">SBP02_13025</name>
</gene>
<keyword evidence="1" id="KW-1133">Transmembrane helix</keyword>
<feature type="transmembrane region" description="Helical" evidence="1">
    <location>
        <begin position="83"/>
        <end position="105"/>
    </location>
</feature>
<keyword evidence="1" id="KW-0472">Membrane</keyword>
<feature type="transmembrane region" description="Helical" evidence="1">
    <location>
        <begin position="51"/>
        <end position="77"/>
    </location>
</feature>
<sequence>MSEEQTAPQTATPMRGPSPRRMGGALLGLLHGHLALFGEELSEQRSHTLRLLVLSGLSLLFGLLLLIGLSAAVLIAFWDSHRLGVIIALCALYGVGLLVCLLALLHRLRTAPAPFSASLEELARDREQLLP</sequence>
<keyword evidence="1" id="KW-0812">Transmembrane</keyword>
<evidence type="ECO:0000256" key="1">
    <source>
        <dbReference type="SAM" id="Phobius"/>
    </source>
</evidence>
<proteinExistence type="predicted"/>
<dbReference type="Pfam" id="PF07332">
    <property type="entry name" value="Phage_holin_3_6"/>
    <property type="match status" value="1"/>
</dbReference>
<dbReference type="InterPro" id="IPR009937">
    <property type="entry name" value="Phage_holin_3_6"/>
</dbReference>
<evidence type="ECO:0000313" key="2">
    <source>
        <dbReference type="EMBL" id="WPC03702.1"/>
    </source>
</evidence>
<accession>A0ABZ0PRB3</accession>
<name>A0ABZ0PRB3_9PSED</name>
<evidence type="ECO:0000313" key="3">
    <source>
        <dbReference type="Proteomes" id="UP001305928"/>
    </source>
</evidence>
<reference evidence="2 3" key="1">
    <citation type="submission" date="2023-11" db="EMBL/GenBank/DDBJ databases">
        <title>Complete genome of Pseudomonas benzenivorans BA3361.</title>
        <authorList>
            <person name="Shin S.Y."/>
            <person name="Song J."/>
            <person name="Kang H."/>
        </authorList>
    </citation>
    <scope>NUCLEOTIDE SEQUENCE [LARGE SCALE GENOMIC DNA]</scope>
    <source>
        <strain evidence="2 3">HNIBRBA3361</strain>
    </source>
</reference>
<organism evidence="2 3">
    <name type="scientific">Pseudomonas benzenivorans</name>
    <dbReference type="NCBI Taxonomy" id="556533"/>
    <lineage>
        <taxon>Bacteria</taxon>
        <taxon>Pseudomonadati</taxon>
        <taxon>Pseudomonadota</taxon>
        <taxon>Gammaproteobacteria</taxon>
        <taxon>Pseudomonadales</taxon>
        <taxon>Pseudomonadaceae</taxon>
        <taxon>Pseudomonas</taxon>
    </lineage>
</organism>
<dbReference type="Proteomes" id="UP001305928">
    <property type="component" value="Chromosome"/>
</dbReference>
<dbReference type="RefSeq" id="WP_318642211.1">
    <property type="nucleotide sequence ID" value="NZ_CP137892.1"/>
</dbReference>
<keyword evidence="3" id="KW-1185">Reference proteome</keyword>
<protein>
    <submittedName>
        <fullName evidence="2">Phage holin family protein</fullName>
    </submittedName>
</protein>
<dbReference type="EMBL" id="CP137892">
    <property type="protein sequence ID" value="WPC03702.1"/>
    <property type="molecule type" value="Genomic_DNA"/>
</dbReference>